<evidence type="ECO:0000256" key="9">
    <source>
        <dbReference type="SAM" id="MobiDB-lite"/>
    </source>
</evidence>
<dbReference type="Gene3D" id="1.20.5.390">
    <property type="entry name" value="L1 transposable element, trimerization domain"/>
    <property type="match status" value="1"/>
</dbReference>
<dbReference type="GO" id="GO:0008270">
    <property type="term" value="F:zinc ion binding"/>
    <property type="evidence" value="ECO:0007669"/>
    <property type="project" value="UniProtKB-KW"/>
</dbReference>
<keyword evidence="12" id="KW-1185">Reference proteome</keyword>
<evidence type="ECO:0000256" key="4">
    <source>
        <dbReference type="ARBA" id="ARBA00022771"/>
    </source>
</evidence>
<feature type="domain" description="CCHC NOA-type" evidence="10">
    <location>
        <begin position="599"/>
        <end position="629"/>
    </location>
</feature>
<reference evidence="12" key="1">
    <citation type="submission" date="2011-05" db="EMBL/GenBank/DDBJ databases">
        <authorList>
            <person name="Richards S.R."/>
            <person name="Qu J."/>
            <person name="Jiang H."/>
            <person name="Jhangiani S.N."/>
            <person name="Agravi P."/>
            <person name="Goodspeed R."/>
            <person name="Gross S."/>
            <person name="Mandapat C."/>
            <person name="Jackson L."/>
            <person name="Mathew T."/>
            <person name="Pu L."/>
            <person name="Thornton R."/>
            <person name="Saada N."/>
            <person name="Wilczek-Boney K.B."/>
            <person name="Lee S."/>
            <person name="Kovar C."/>
            <person name="Wu Y."/>
            <person name="Scherer S.E."/>
            <person name="Worley K.C."/>
            <person name="Muzny D.M."/>
            <person name="Gibbs R."/>
        </authorList>
    </citation>
    <scope>NUCLEOTIDE SEQUENCE</scope>
    <source>
        <strain evidence="12">Brora</strain>
    </source>
</reference>
<dbReference type="GO" id="GO:0043122">
    <property type="term" value="P:regulation of canonical NF-kappaB signal transduction"/>
    <property type="evidence" value="ECO:0007669"/>
    <property type="project" value="TreeGrafter"/>
</dbReference>
<dbReference type="InterPro" id="IPR051301">
    <property type="entry name" value="Optineurin/NFkB_EssMod"/>
</dbReference>
<evidence type="ECO:0000313" key="12">
    <source>
        <dbReference type="Proteomes" id="UP000014500"/>
    </source>
</evidence>
<keyword evidence="2" id="KW-0963">Cytoplasm</keyword>
<feature type="compositionally biased region" description="Low complexity" evidence="9">
    <location>
        <begin position="21"/>
        <end position="37"/>
    </location>
</feature>
<dbReference type="AlphaFoldDB" id="T1JEL1"/>
<evidence type="ECO:0000256" key="8">
    <source>
        <dbReference type="SAM" id="Coils"/>
    </source>
</evidence>
<dbReference type="EMBL" id="JH432125">
    <property type="status" value="NOT_ANNOTATED_CDS"/>
    <property type="molecule type" value="Genomic_DNA"/>
</dbReference>
<keyword evidence="3" id="KW-0479">Metal-binding</keyword>
<keyword evidence="6 8" id="KW-0175">Coiled coil</keyword>
<sequence length="651" mass="75332">MPTDTWMNIFVTLKMGKTFGSTTSPTSPSTSSEFETLSPPPSNAENETSNLHFENLRFSVNSAHFDLLPDEIQTRLRDLLNENLELKETLHENNAAMSEQFGRLSQWQKEVEFAQSQNKVKFEESRDLIGKLREENQEMKKQLEIYKLKEFNHEKLNWLEKENEKLTVINMQLQEELKRNKERFENVKLSRNHLIAEKQELLATNSDLRTRLDTAEAAANLEMTTNSSNDEESLIIVEQNKGTEENPGIGALVMQLHSEQLKRNSLMVELMEERKEILCAGKRELKNSLMKAELNDLKQKTALLSPGFDPVSLTVASTLGQKGEQLLNTIKESEIKLAETNREYTGKKSVLEDRLSDCQQRLHSLNVKDELIIRDLKLEVEELRHILAHEQNVNKEDKMSLNAAHQQFENLLQDYQQLLHSWESYEHEQAKKGVQSIVYYDIQVKSLKEEIDRLTAQLLSDEETIAAKIEDNNLLRTQNRALNQEIEKIPILQAQLEIYQTDFRMEREANEKSGEAKDIAMRQVHQLEAKCHQLNEELEIYRRSRYRQTAGHVSEGPIEYSSRNVDYGSKSSMSRRLSSSGGAVQKTTLRHVQSASPVQPTKPTYYCPKCSMGFTDLQPLENHVDYFFNEPLDKKIEVSDWLTERDKKLNF</sequence>
<dbReference type="InterPro" id="IPR034735">
    <property type="entry name" value="NEMO_ZF"/>
</dbReference>
<dbReference type="eggNOG" id="ENOG502S6HT">
    <property type="taxonomic scope" value="Eukaryota"/>
</dbReference>
<accession>T1JEL1</accession>
<feature type="coiled-coil region" evidence="8">
    <location>
        <begin position="122"/>
        <end position="218"/>
    </location>
</feature>
<dbReference type="PROSITE" id="PS51801">
    <property type="entry name" value="ZF_CCHC_NOA"/>
    <property type="match status" value="1"/>
</dbReference>
<organism evidence="11 12">
    <name type="scientific">Strigamia maritima</name>
    <name type="common">European centipede</name>
    <name type="synonym">Geophilus maritimus</name>
    <dbReference type="NCBI Taxonomy" id="126957"/>
    <lineage>
        <taxon>Eukaryota</taxon>
        <taxon>Metazoa</taxon>
        <taxon>Ecdysozoa</taxon>
        <taxon>Arthropoda</taxon>
        <taxon>Myriapoda</taxon>
        <taxon>Chilopoda</taxon>
        <taxon>Pleurostigmophora</taxon>
        <taxon>Geophilomorpha</taxon>
        <taxon>Linotaeniidae</taxon>
        <taxon>Strigamia</taxon>
    </lineage>
</organism>
<comment type="subcellular location">
    <subcellularLocation>
        <location evidence="1">Cytoplasm</location>
    </subcellularLocation>
</comment>
<dbReference type="PANTHER" id="PTHR31553">
    <property type="entry name" value="NF-KAPPA-B ESSENTIAL MODULATOR"/>
    <property type="match status" value="1"/>
</dbReference>
<dbReference type="InterPro" id="IPR032419">
    <property type="entry name" value="CC2-LZ_dom"/>
</dbReference>
<evidence type="ECO:0000256" key="3">
    <source>
        <dbReference type="ARBA" id="ARBA00022723"/>
    </source>
</evidence>
<proteinExistence type="predicted"/>
<evidence type="ECO:0000256" key="7">
    <source>
        <dbReference type="PROSITE-ProRule" id="PRU01142"/>
    </source>
</evidence>
<dbReference type="Proteomes" id="UP000014500">
    <property type="component" value="Unassembled WGS sequence"/>
</dbReference>
<keyword evidence="4 7" id="KW-0863">Zinc-finger</keyword>
<evidence type="ECO:0000259" key="10">
    <source>
        <dbReference type="PROSITE" id="PS51801"/>
    </source>
</evidence>
<dbReference type="STRING" id="126957.T1JEL1"/>
<feature type="coiled-coil region" evidence="8">
    <location>
        <begin position="373"/>
        <end position="485"/>
    </location>
</feature>
<dbReference type="Pfam" id="PF16516">
    <property type="entry name" value="CC2-LZ"/>
    <property type="match status" value="1"/>
</dbReference>
<feature type="region of interest" description="Disordered" evidence="9">
    <location>
        <begin position="564"/>
        <end position="584"/>
    </location>
</feature>
<feature type="compositionally biased region" description="Low complexity" evidence="9">
    <location>
        <begin position="568"/>
        <end position="582"/>
    </location>
</feature>
<evidence type="ECO:0000313" key="11">
    <source>
        <dbReference type="EnsemblMetazoa" id="SMAR012259-PA"/>
    </source>
</evidence>
<keyword evidence="5" id="KW-0862">Zinc</keyword>
<dbReference type="PhylomeDB" id="T1JEL1"/>
<evidence type="ECO:0000256" key="5">
    <source>
        <dbReference type="ARBA" id="ARBA00022833"/>
    </source>
</evidence>
<dbReference type="InterPro" id="IPR021063">
    <property type="entry name" value="NEMO_N"/>
</dbReference>
<protein>
    <recommendedName>
        <fullName evidence="10">CCHC NOA-type domain-containing protein</fullName>
    </recommendedName>
</protein>
<evidence type="ECO:0000256" key="6">
    <source>
        <dbReference type="ARBA" id="ARBA00023054"/>
    </source>
</evidence>
<dbReference type="GO" id="GO:0070530">
    <property type="term" value="F:K63-linked polyubiquitin modification-dependent protein binding"/>
    <property type="evidence" value="ECO:0007669"/>
    <property type="project" value="InterPro"/>
</dbReference>
<dbReference type="GO" id="GO:0005634">
    <property type="term" value="C:nucleus"/>
    <property type="evidence" value="ECO:0007669"/>
    <property type="project" value="TreeGrafter"/>
</dbReference>
<dbReference type="HOGENOM" id="CLU_034412_0_0_1"/>
<reference evidence="11" key="2">
    <citation type="submission" date="2015-02" db="UniProtKB">
        <authorList>
            <consortium name="EnsemblMetazoa"/>
        </authorList>
    </citation>
    <scope>IDENTIFICATION</scope>
</reference>
<feature type="region of interest" description="Disordered" evidence="9">
    <location>
        <begin position="18"/>
        <end position="47"/>
    </location>
</feature>
<dbReference type="OMA" id="KCGMILP"/>
<dbReference type="PANTHER" id="PTHR31553:SF1">
    <property type="entry name" value="NF-KAPPA-B ESSENTIAL MODULATOR"/>
    <property type="match status" value="1"/>
</dbReference>
<evidence type="ECO:0000256" key="1">
    <source>
        <dbReference type="ARBA" id="ARBA00004496"/>
    </source>
</evidence>
<dbReference type="GO" id="GO:0005737">
    <property type="term" value="C:cytoplasm"/>
    <property type="evidence" value="ECO:0007669"/>
    <property type="project" value="UniProtKB-SubCell"/>
</dbReference>
<evidence type="ECO:0000256" key="2">
    <source>
        <dbReference type="ARBA" id="ARBA00022490"/>
    </source>
</evidence>
<name>T1JEL1_STRMM</name>
<dbReference type="Gene3D" id="1.20.5.990">
    <property type="entry name" value="Nemo cc2-lz domain - 1d5 darpin complex"/>
    <property type="match status" value="1"/>
</dbReference>
<dbReference type="Pfam" id="PF11577">
    <property type="entry name" value="NEMO"/>
    <property type="match status" value="1"/>
</dbReference>
<dbReference type="EnsemblMetazoa" id="SMAR012259-RA">
    <property type="protein sequence ID" value="SMAR012259-PA"/>
    <property type="gene ID" value="SMAR012259"/>
</dbReference>
<feature type="coiled-coil region" evidence="8">
    <location>
        <begin position="517"/>
        <end position="544"/>
    </location>
</feature>